<feature type="compositionally biased region" description="Basic and acidic residues" evidence="4">
    <location>
        <begin position="217"/>
        <end position="242"/>
    </location>
</feature>
<evidence type="ECO:0000256" key="2">
    <source>
        <dbReference type="ARBA" id="ARBA00022561"/>
    </source>
</evidence>
<proteinExistence type="predicted"/>
<accession>A0A223HBP3</accession>
<feature type="region of interest" description="Disordered" evidence="4">
    <location>
        <begin position="217"/>
        <end position="283"/>
    </location>
</feature>
<keyword evidence="2 5" id="KW-0167">Capsid protein</keyword>
<comment type="subcellular location">
    <subcellularLocation>
        <location evidence="1">Virion</location>
    </subcellularLocation>
</comment>
<organism evidence="5">
    <name type="scientific">Lettuce chlorosis virus</name>
    <dbReference type="NCBI Taxonomy" id="642478"/>
    <lineage>
        <taxon>Viruses</taxon>
        <taxon>Riboviria</taxon>
        <taxon>Orthornavirae</taxon>
        <taxon>Kitrinoviricota</taxon>
        <taxon>Alsuviricetes</taxon>
        <taxon>Martellivirales</taxon>
        <taxon>Closteroviridae</taxon>
        <taxon>Crinivirus</taxon>
        <taxon>Crinivirus lactucachlorosi</taxon>
    </lineage>
</organism>
<evidence type="ECO:0000256" key="3">
    <source>
        <dbReference type="ARBA" id="ARBA00022844"/>
    </source>
</evidence>
<dbReference type="EMBL" id="KX685959">
    <property type="protein sequence ID" value="AST35794.1"/>
    <property type="molecule type" value="Genomic_RNA"/>
</dbReference>
<dbReference type="InterPro" id="IPR002679">
    <property type="entry name" value="Closter_coat"/>
</dbReference>
<reference evidence="5" key="1">
    <citation type="submission" date="2016-08" db="EMBL/GenBank/DDBJ databases">
        <authorList>
            <person name="Seilhamer J.J."/>
        </authorList>
    </citation>
    <scope>NUCLEOTIDE SEQUENCE</scope>
    <source>
        <strain evidence="5">LCV-NJ</strain>
    </source>
</reference>
<keyword evidence="3" id="KW-0946">Virion</keyword>
<dbReference type="GO" id="GO:0019028">
    <property type="term" value="C:viral capsid"/>
    <property type="evidence" value="ECO:0007669"/>
    <property type="project" value="UniProtKB-KW"/>
</dbReference>
<name>A0A223HBP3_9CLOS</name>
<protein>
    <submittedName>
        <fullName evidence="5">Minor coat protein</fullName>
    </submittedName>
</protein>
<evidence type="ECO:0000313" key="5">
    <source>
        <dbReference type="EMBL" id="AST35794.1"/>
    </source>
</evidence>
<evidence type="ECO:0000256" key="1">
    <source>
        <dbReference type="ARBA" id="ARBA00004328"/>
    </source>
</evidence>
<dbReference type="Pfam" id="PF01785">
    <property type="entry name" value="Closter_coat"/>
    <property type="match status" value="1"/>
</dbReference>
<evidence type="ECO:0000256" key="4">
    <source>
        <dbReference type="SAM" id="MobiDB-lite"/>
    </source>
</evidence>
<sequence>MDREDFYEDVDGQIMIRADNNMWCQSHGMSILDIEDLTFNYLHSAEVNDSKFIFQIKITIPDGHLVYEFKFNDVKSHTFRQAGGKTWSNAYDVIGTPRALRVGVNQSINLKKERGDWILTINGFRYIKIKGVYSPTDVALSLAYPIGNTTFDRKKLYITDFVRFKSVFKNISLNGNEFQPKSIRTYTLNLNTNDAMNMKIGKPLELVNIKSLTDFNIREEDKTPKPVPKPDDDLPPEVEKKPIPQPEPVRPKPDVPKPNDNPKPSGSGDPPNPIPPFPENKIPIKQSDVTDLSEDIKSNIQAVERFKLYHTEIEDIFSKCVKHYVDKGFSAGQAELIVYQMGISFCTSKNSMGDLHSHLIWKRDDGKLIRLKKCDHVKLLNSLSRRACNVERIVLRYYSDRILELLKKGALMPGYHHAKRRGVKQEYAYLVTDFFDYGKLRLSDQELQVMTSDFNYVLLKNKHKRSIVNVNQLY</sequence>